<dbReference type="Proteomes" id="UP001055117">
    <property type="component" value="Unassembled WGS sequence"/>
</dbReference>
<keyword evidence="3" id="KW-1185">Reference proteome</keyword>
<sequence>MGKQRTPQGRSTGRRPPAKAPTPLKASALEAALHPAEDAFPAVPSEAAPEPLHAHLLDTVSPEALSAATPAAEPQAAPAEMPVPADANLAEPELAEADLAETDLVAAPSAEPGTSSAQSEAPVAEPEIAAAPEPSPPVEAAPVAAAEPEAAPAYTNVVPLKPAAPSRPPEPVSAPAEAGEAPVSLSDGALPSPASWRAGRRPVPALRQDLEGLGETLFAFMRDESSAVLTHLNALKDARSPADAIRLQVNEMQRAADASLTCWSELARRATRMVAQR</sequence>
<dbReference type="RefSeq" id="WP_147828003.1">
    <property type="nucleotide sequence ID" value="NZ_BPQG01000008.1"/>
</dbReference>
<feature type="compositionally biased region" description="Low complexity" evidence="1">
    <location>
        <begin position="140"/>
        <end position="153"/>
    </location>
</feature>
<feature type="compositionally biased region" description="Polar residues" evidence="1">
    <location>
        <begin position="1"/>
        <end position="11"/>
    </location>
</feature>
<feature type="compositionally biased region" description="Low complexity" evidence="1">
    <location>
        <begin position="120"/>
        <end position="132"/>
    </location>
</feature>
<accession>A0ABQ4QD22</accession>
<evidence type="ECO:0008006" key="4">
    <source>
        <dbReference type="Google" id="ProtNLM"/>
    </source>
</evidence>
<reference evidence="2 3" key="1">
    <citation type="journal article" date="2021" name="Front. Microbiol.">
        <title>Comprehensive Comparative Genomics and Phenotyping of Methylobacterium Species.</title>
        <authorList>
            <person name="Alessa O."/>
            <person name="Ogura Y."/>
            <person name="Fujitani Y."/>
            <person name="Takami H."/>
            <person name="Hayashi T."/>
            <person name="Sahin N."/>
            <person name="Tani A."/>
        </authorList>
    </citation>
    <scope>NUCLEOTIDE SEQUENCE [LARGE SCALE GENOMIC DNA]</scope>
    <source>
        <strain evidence="2 3">DSM 23679</strain>
    </source>
</reference>
<proteinExistence type="predicted"/>
<feature type="compositionally biased region" description="Low complexity" evidence="1">
    <location>
        <begin position="62"/>
        <end position="92"/>
    </location>
</feature>
<organism evidence="2 3">
    <name type="scientific">Methylobacterium cerastii</name>
    <dbReference type="NCBI Taxonomy" id="932741"/>
    <lineage>
        <taxon>Bacteria</taxon>
        <taxon>Pseudomonadati</taxon>
        <taxon>Pseudomonadota</taxon>
        <taxon>Alphaproteobacteria</taxon>
        <taxon>Hyphomicrobiales</taxon>
        <taxon>Methylobacteriaceae</taxon>
        <taxon>Methylobacterium</taxon>
    </lineage>
</organism>
<name>A0ABQ4QD22_9HYPH</name>
<protein>
    <recommendedName>
        <fullName evidence="4">Phasin domain-containing protein</fullName>
    </recommendedName>
</protein>
<dbReference type="EMBL" id="BPQG01000008">
    <property type="protein sequence ID" value="GJD43109.1"/>
    <property type="molecule type" value="Genomic_DNA"/>
</dbReference>
<comment type="caution">
    <text evidence="2">The sequence shown here is derived from an EMBL/GenBank/DDBJ whole genome shotgun (WGS) entry which is preliminary data.</text>
</comment>
<evidence type="ECO:0000313" key="2">
    <source>
        <dbReference type="EMBL" id="GJD43109.1"/>
    </source>
</evidence>
<gene>
    <name evidence="2" type="ORF">AFCDBAGC_0953</name>
</gene>
<evidence type="ECO:0000313" key="3">
    <source>
        <dbReference type="Proteomes" id="UP001055117"/>
    </source>
</evidence>
<feature type="region of interest" description="Disordered" evidence="1">
    <location>
        <begin position="1"/>
        <end position="199"/>
    </location>
</feature>
<evidence type="ECO:0000256" key="1">
    <source>
        <dbReference type="SAM" id="MobiDB-lite"/>
    </source>
</evidence>